<comment type="caution">
    <text evidence="1">The sequence shown here is derived from an EMBL/GenBank/DDBJ whole genome shotgun (WGS) entry which is preliminary data.</text>
</comment>
<dbReference type="Proteomes" id="UP001165064">
    <property type="component" value="Unassembled WGS sequence"/>
</dbReference>
<evidence type="ECO:0000313" key="2">
    <source>
        <dbReference type="Proteomes" id="UP001165064"/>
    </source>
</evidence>
<name>A0ACB5U7Q9_AMBMO</name>
<dbReference type="EMBL" id="BSXS01013534">
    <property type="protein sequence ID" value="GMF04157.1"/>
    <property type="molecule type" value="Genomic_DNA"/>
</dbReference>
<evidence type="ECO:0000313" key="1">
    <source>
        <dbReference type="EMBL" id="GMF04157.1"/>
    </source>
</evidence>
<protein>
    <submittedName>
        <fullName evidence="1">Unnamed protein product</fullName>
    </submittedName>
</protein>
<gene>
    <name evidence="1" type="ORF">Amon02_001202500</name>
</gene>
<proteinExistence type="predicted"/>
<keyword evidence="2" id="KW-1185">Reference proteome</keyword>
<reference evidence="1" key="1">
    <citation type="submission" date="2023-04" db="EMBL/GenBank/DDBJ databases">
        <title>Ambrosiozyma monospora NBRC 10751.</title>
        <authorList>
            <person name="Ichikawa N."/>
            <person name="Sato H."/>
            <person name="Tonouchi N."/>
        </authorList>
    </citation>
    <scope>NUCLEOTIDE SEQUENCE</scope>
    <source>
        <strain evidence="1">NBRC 10751</strain>
    </source>
</reference>
<organism evidence="1 2">
    <name type="scientific">Ambrosiozyma monospora</name>
    <name type="common">Yeast</name>
    <name type="synonym">Endomycopsis monosporus</name>
    <dbReference type="NCBI Taxonomy" id="43982"/>
    <lineage>
        <taxon>Eukaryota</taxon>
        <taxon>Fungi</taxon>
        <taxon>Dikarya</taxon>
        <taxon>Ascomycota</taxon>
        <taxon>Saccharomycotina</taxon>
        <taxon>Pichiomycetes</taxon>
        <taxon>Pichiales</taxon>
        <taxon>Pichiaceae</taxon>
        <taxon>Ambrosiozyma</taxon>
    </lineage>
</organism>
<accession>A0ACB5U7Q9</accession>
<sequence>MKMTDDEDYSDSEMDVDEEKEAPVIIKKVVSKSKKNEPKETGKAKSNEVQKKRNDELKKQYALQHELSEKLKQVNDMISSLKDTSISKKSQSTKDDTHSDTESILSNDSTATTTKNGEKFELVN</sequence>